<feature type="transmembrane region" description="Helical" evidence="1">
    <location>
        <begin position="344"/>
        <end position="364"/>
    </location>
</feature>
<dbReference type="AlphaFoldDB" id="A0A178LU11"/>
<reference evidence="3 4" key="1">
    <citation type="submission" date="2016-04" db="EMBL/GenBank/DDBJ databases">
        <title>Chloroflexus islandicus sp. nov., a thermophilic filamentous anoxygenic phototrophic bacterium from geyser Strokkur (Iceland).</title>
        <authorList>
            <person name="Gaisin V.A."/>
            <person name="Kalashnikov A.M."/>
            <person name="Sukhacheva M.V."/>
            <person name="Grouzdev D.S."/>
            <person name="Ivanov T.M."/>
            <person name="Kuznetsov B."/>
            <person name="Gorlenko V.M."/>
        </authorList>
    </citation>
    <scope>NUCLEOTIDE SEQUENCE [LARGE SCALE GENOMIC DNA]</scope>
    <source>
        <strain evidence="4">isl-2</strain>
    </source>
</reference>
<dbReference type="Proteomes" id="UP000078287">
    <property type="component" value="Unassembled WGS sequence"/>
</dbReference>
<dbReference type="RefSeq" id="WP_066791430.1">
    <property type="nucleotide sequence ID" value="NZ_LWQS01000114.1"/>
</dbReference>
<feature type="signal peptide" evidence="2">
    <location>
        <begin position="1"/>
        <end position="22"/>
    </location>
</feature>
<evidence type="ECO:0000256" key="1">
    <source>
        <dbReference type="SAM" id="Phobius"/>
    </source>
</evidence>
<feature type="chain" id="PRO_5008091414" evidence="2">
    <location>
        <begin position="23"/>
        <end position="623"/>
    </location>
</feature>
<name>A0A178LU11_9CHLR</name>
<proteinExistence type="predicted"/>
<protein>
    <submittedName>
        <fullName evidence="3">Uncharacterized protein</fullName>
    </submittedName>
</protein>
<keyword evidence="1" id="KW-0812">Transmembrane</keyword>
<dbReference type="InterPro" id="IPR029062">
    <property type="entry name" value="Class_I_gatase-like"/>
</dbReference>
<keyword evidence="1" id="KW-0472">Membrane</keyword>
<dbReference type="STRING" id="1707952.A6A03_05510"/>
<feature type="transmembrane region" description="Helical" evidence="1">
    <location>
        <begin position="373"/>
        <end position="396"/>
    </location>
</feature>
<dbReference type="EMBL" id="LWQS01000114">
    <property type="protein sequence ID" value="OAN37100.1"/>
    <property type="molecule type" value="Genomic_DNA"/>
</dbReference>
<dbReference type="Gene3D" id="3.40.50.880">
    <property type="match status" value="1"/>
</dbReference>
<comment type="caution">
    <text evidence="3">The sequence shown here is derived from an EMBL/GenBank/DDBJ whole genome shotgun (WGS) entry which is preliminary data.</text>
</comment>
<gene>
    <name evidence="3" type="ORF">A6A03_05510</name>
</gene>
<keyword evidence="4" id="KW-1185">Reference proteome</keyword>
<accession>A0A178LU11</accession>
<keyword evidence="1" id="KW-1133">Transmembrane helix</keyword>
<organism evidence="3 4">
    <name type="scientific">Chloroflexus islandicus</name>
    <dbReference type="NCBI Taxonomy" id="1707952"/>
    <lineage>
        <taxon>Bacteria</taxon>
        <taxon>Bacillati</taxon>
        <taxon>Chloroflexota</taxon>
        <taxon>Chloroflexia</taxon>
        <taxon>Chloroflexales</taxon>
        <taxon>Chloroflexineae</taxon>
        <taxon>Chloroflexaceae</taxon>
        <taxon>Chloroflexus</taxon>
    </lineage>
</organism>
<dbReference type="OrthoDB" id="137965at2"/>
<evidence type="ECO:0000256" key="2">
    <source>
        <dbReference type="SAM" id="SignalP"/>
    </source>
</evidence>
<evidence type="ECO:0000313" key="3">
    <source>
        <dbReference type="EMBL" id="OAN37100.1"/>
    </source>
</evidence>
<keyword evidence="2" id="KW-0732">Signal</keyword>
<sequence length="623" mass="67158">MIRHLLLILLLALLVAPFPVAAQPPSPITISIKAGIDGEGAFRSDHWFPVQVTLANDGPDRRVTLEWRDLNNAVLSQRYVIDLPGGARKQITFPVVQSGRSAQLIATADGEEIFRQRINLNQLSNDLLTIGLLSADPAVLSSLATADFGAGKRAVILPLDPAVLADDPLLLSTFDAVAVRELTTDVRPAQRDAILLWVQQGGTLLIGGGAVGETAIRAFADVLPVTVGPLRRDAPVSELERLANLSGISNFVPSLTAQTVTLRPNAQALTNDGLISQMTLGTGKIVFAAFDLAALRAWPGESNLWAAVLDPQPRMNIGANFRFGFNDLLQGSLNTSLFPLPSTIALLALIGVYIIVIGPANFLALRRLRRLEWAWVTTPLIVVIFLAGSYGMSFALRGTQTQVLQLAIVQSAASGGEAMTTTFTGIFAPQRQSYTLSFADSALVAPLQMDERLVIEHSDAGLAMPDLLLDAAAFRTLIVEQITTSSVQIRHQIALNGQRWSGTLANASSIPLRDVMVVYQNDMQWIGSLAPGAEVAIDLSTNSDNFLRDFMPTEEGSLFSHTFVLENLFWYVSNRFDPFMNGPALPGDDIYLIGWSDQAAPLVQINGAPAAARGETLYIIALR</sequence>
<evidence type="ECO:0000313" key="4">
    <source>
        <dbReference type="Proteomes" id="UP000078287"/>
    </source>
</evidence>
<dbReference type="SUPFAM" id="SSF52317">
    <property type="entry name" value="Class I glutamine amidotransferase-like"/>
    <property type="match status" value="1"/>
</dbReference>